<evidence type="ECO:0000313" key="3">
    <source>
        <dbReference type="Proteomes" id="UP000271889"/>
    </source>
</evidence>
<dbReference type="Proteomes" id="UP000271889">
    <property type="component" value="Unassembled WGS sequence"/>
</dbReference>
<accession>A0A3P6T0H5</accession>
<evidence type="ECO:0000256" key="1">
    <source>
        <dbReference type="SAM" id="MobiDB-lite"/>
    </source>
</evidence>
<sequence>MHRHDNEHQEERPEGVEEHELHEGGDNDRPDEAARDVDVGAGMFVFADEGAPSDDEELGEDDRMGLHWLNAILGFERDRVQARLRQRRAREPERTEHVESETSSNDSSSDTSSNADEAEEHEAEHPLESGNNEGENAEAAVSEQSTELDSNVNDRDSNTQRTEEAKGEAAAQGDVQLRETLDNEAPDHDDSTQGKPLGETDTSSTA</sequence>
<feature type="compositionally biased region" description="Acidic residues" evidence="1">
    <location>
        <begin position="51"/>
        <end position="60"/>
    </location>
</feature>
<dbReference type="AlphaFoldDB" id="A0A3P6T0H5"/>
<feature type="compositionally biased region" description="Basic and acidic residues" evidence="1">
    <location>
        <begin position="1"/>
        <end position="38"/>
    </location>
</feature>
<reference evidence="2 3" key="1">
    <citation type="submission" date="2018-11" db="EMBL/GenBank/DDBJ databases">
        <authorList>
            <consortium name="Pathogen Informatics"/>
        </authorList>
    </citation>
    <scope>NUCLEOTIDE SEQUENCE [LARGE SCALE GENOMIC DNA]</scope>
</reference>
<dbReference type="EMBL" id="UYRV01012553">
    <property type="protein sequence ID" value="VDK58991.1"/>
    <property type="molecule type" value="Genomic_DNA"/>
</dbReference>
<feature type="region of interest" description="Disordered" evidence="1">
    <location>
        <begin position="1"/>
        <end position="62"/>
    </location>
</feature>
<feature type="compositionally biased region" description="Polar residues" evidence="1">
    <location>
        <begin position="142"/>
        <end position="151"/>
    </location>
</feature>
<feature type="region of interest" description="Disordered" evidence="1">
    <location>
        <begin position="84"/>
        <end position="206"/>
    </location>
</feature>
<evidence type="ECO:0000313" key="2">
    <source>
        <dbReference type="EMBL" id="VDK58991.1"/>
    </source>
</evidence>
<protein>
    <submittedName>
        <fullName evidence="2">Uncharacterized protein</fullName>
    </submittedName>
</protein>
<name>A0A3P6T0H5_CYLGO</name>
<keyword evidence="3" id="KW-1185">Reference proteome</keyword>
<feature type="compositionally biased region" description="Low complexity" evidence="1">
    <location>
        <begin position="101"/>
        <end position="115"/>
    </location>
</feature>
<feature type="compositionally biased region" description="Low complexity" evidence="1">
    <location>
        <begin position="130"/>
        <end position="140"/>
    </location>
</feature>
<feature type="compositionally biased region" description="Basic and acidic residues" evidence="1">
    <location>
        <begin position="176"/>
        <end position="192"/>
    </location>
</feature>
<feature type="compositionally biased region" description="Basic and acidic residues" evidence="1">
    <location>
        <begin position="152"/>
        <end position="167"/>
    </location>
</feature>
<feature type="compositionally biased region" description="Basic and acidic residues" evidence="1">
    <location>
        <begin position="89"/>
        <end position="100"/>
    </location>
</feature>
<organism evidence="2 3">
    <name type="scientific">Cylicostephanus goldi</name>
    <name type="common">Nematode worm</name>
    <dbReference type="NCBI Taxonomy" id="71465"/>
    <lineage>
        <taxon>Eukaryota</taxon>
        <taxon>Metazoa</taxon>
        <taxon>Ecdysozoa</taxon>
        <taxon>Nematoda</taxon>
        <taxon>Chromadorea</taxon>
        <taxon>Rhabditida</taxon>
        <taxon>Rhabditina</taxon>
        <taxon>Rhabditomorpha</taxon>
        <taxon>Strongyloidea</taxon>
        <taxon>Strongylidae</taxon>
        <taxon>Cylicostephanus</taxon>
    </lineage>
</organism>
<dbReference type="OrthoDB" id="10257972at2759"/>
<gene>
    <name evidence="2" type="ORF">CGOC_LOCUS4504</name>
</gene>
<proteinExistence type="predicted"/>